<evidence type="ECO:0008006" key="4">
    <source>
        <dbReference type="Google" id="ProtNLM"/>
    </source>
</evidence>
<dbReference type="EMBL" id="LCHP01000002">
    <property type="protein sequence ID" value="KKT37129.1"/>
    <property type="molecule type" value="Genomic_DNA"/>
</dbReference>
<dbReference type="AlphaFoldDB" id="A0A837IDZ7"/>
<organism evidence="2 3">
    <name type="scientific">Candidatus Nomurabacteria bacterium GW2011_GWB1_44_12</name>
    <dbReference type="NCBI Taxonomy" id="1618748"/>
    <lineage>
        <taxon>Bacteria</taxon>
        <taxon>Candidatus Nomuraibacteriota</taxon>
    </lineage>
</organism>
<keyword evidence="1" id="KW-1133">Transmembrane helix</keyword>
<sequence length="93" mass="10201">MSNDFKTTLATISLLVAIPVSVFAGFGFMLTLGWSGSCSGSDCYAAFLLLVLGLIVIVLYFAFLKTRKDLFFLPMVGLLIVIILILIFPFITR</sequence>
<evidence type="ECO:0000313" key="2">
    <source>
        <dbReference type="EMBL" id="KKT37129.1"/>
    </source>
</evidence>
<name>A0A837IDZ7_9BACT</name>
<evidence type="ECO:0000313" key="3">
    <source>
        <dbReference type="Proteomes" id="UP000033815"/>
    </source>
</evidence>
<feature type="transmembrane region" description="Helical" evidence="1">
    <location>
        <begin position="44"/>
        <end position="63"/>
    </location>
</feature>
<dbReference type="Proteomes" id="UP000033815">
    <property type="component" value="Unassembled WGS sequence"/>
</dbReference>
<keyword evidence="1" id="KW-0472">Membrane</keyword>
<evidence type="ECO:0000256" key="1">
    <source>
        <dbReference type="SAM" id="Phobius"/>
    </source>
</evidence>
<accession>A0A837IDZ7</accession>
<proteinExistence type="predicted"/>
<comment type="caution">
    <text evidence="2">The sequence shown here is derived from an EMBL/GenBank/DDBJ whole genome shotgun (WGS) entry which is preliminary data.</text>
</comment>
<feature type="transmembrane region" description="Helical" evidence="1">
    <location>
        <begin position="70"/>
        <end position="91"/>
    </location>
</feature>
<feature type="transmembrane region" description="Helical" evidence="1">
    <location>
        <begin position="12"/>
        <end position="32"/>
    </location>
</feature>
<protein>
    <recommendedName>
        <fullName evidence="4">Transmembrane protein</fullName>
    </recommendedName>
</protein>
<keyword evidence="1" id="KW-0812">Transmembrane</keyword>
<gene>
    <name evidence="2" type="ORF">UW25_C0002G0075</name>
</gene>
<reference evidence="2 3" key="1">
    <citation type="journal article" date="2015" name="Nature">
        <title>rRNA introns, odd ribosomes, and small enigmatic genomes across a large radiation of phyla.</title>
        <authorList>
            <person name="Brown C.T."/>
            <person name="Hug L.A."/>
            <person name="Thomas B.C."/>
            <person name="Sharon I."/>
            <person name="Castelle C.J."/>
            <person name="Singh A."/>
            <person name="Wilkins M.J."/>
            <person name="Williams K.H."/>
            <person name="Banfield J.F."/>
        </authorList>
    </citation>
    <scope>NUCLEOTIDE SEQUENCE [LARGE SCALE GENOMIC DNA]</scope>
</reference>